<name>A0A226GVI1_9FLAO</name>
<evidence type="ECO:0000313" key="1">
    <source>
        <dbReference type="EMBL" id="OXA85915.1"/>
    </source>
</evidence>
<evidence type="ECO:0000313" key="2">
    <source>
        <dbReference type="Proteomes" id="UP000198345"/>
    </source>
</evidence>
<sequence length="137" mass="15942">MFAFINKLTFLKKYIIILLCGLIFLPSLGSIFVYTSFKLNQQEIARTICVQRKQIFNSCNGRCELQKSLKKYADNEKQMQDNLKEKLEIVYICISSEINFTFIPSVEFQQKNFAFFNSKPIGISSATFRPPARILYI</sequence>
<proteinExistence type="predicted"/>
<comment type="caution">
    <text evidence="1">The sequence shown here is derived from an EMBL/GenBank/DDBJ whole genome shotgun (WGS) entry which is preliminary data.</text>
</comment>
<dbReference type="EMBL" id="MUGW01000046">
    <property type="protein sequence ID" value="OXA85915.1"/>
    <property type="molecule type" value="Genomic_DNA"/>
</dbReference>
<dbReference type="Proteomes" id="UP000198345">
    <property type="component" value="Unassembled WGS sequence"/>
</dbReference>
<gene>
    <name evidence="1" type="ORF">B0A66_18860</name>
</gene>
<dbReference type="AlphaFoldDB" id="A0A226GVI1"/>
<organism evidence="1 2">
    <name type="scientific">Flavobacterium hercynium</name>
    <dbReference type="NCBI Taxonomy" id="387094"/>
    <lineage>
        <taxon>Bacteria</taxon>
        <taxon>Pseudomonadati</taxon>
        <taxon>Bacteroidota</taxon>
        <taxon>Flavobacteriia</taxon>
        <taxon>Flavobacteriales</taxon>
        <taxon>Flavobacteriaceae</taxon>
        <taxon>Flavobacterium</taxon>
    </lineage>
</organism>
<reference evidence="1 2" key="1">
    <citation type="submission" date="2016-11" db="EMBL/GenBank/DDBJ databases">
        <title>Whole genomes of Flavobacteriaceae.</title>
        <authorList>
            <person name="Stine C."/>
            <person name="Li C."/>
            <person name="Tadesse D."/>
        </authorList>
    </citation>
    <scope>NUCLEOTIDE SEQUENCE [LARGE SCALE GENOMIC DNA]</scope>
    <source>
        <strain evidence="1 2">DSM 18292</strain>
    </source>
</reference>
<keyword evidence="2" id="KW-1185">Reference proteome</keyword>
<accession>A0A226GVI1</accession>
<protein>
    <submittedName>
        <fullName evidence="1">Uncharacterized protein</fullName>
    </submittedName>
</protein>